<dbReference type="Pfam" id="PF01381">
    <property type="entry name" value="HTH_3"/>
    <property type="match status" value="1"/>
</dbReference>
<evidence type="ECO:0000313" key="2">
    <source>
        <dbReference type="EMBL" id="AZG13781.1"/>
    </source>
</evidence>
<proteinExistence type="predicted"/>
<dbReference type="CDD" id="cd00093">
    <property type="entry name" value="HTH_XRE"/>
    <property type="match status" value="1"/>
</dbReference>
<dbReference type="KEGG" id="cpau:EHF44_10145"/>
<accession>A0A3G8GZW1</accession>
<dbReference type="AlphaFoldDB" id="A0A3G8GZW1"/>
<dbReference type="Proteomes" id="UP000270411">
    <property type="component" value="Chromosome 1"/>
</dbReference>
<dbReference type="InterPro" id="IPR001387">
    <property type="entry name" value="Cro/C1-type_HTH"/>
</dbReference>
<dbReference type="InterPro" id="IPR010982">
    <property type="entry name" value="Lambda_DNA-bd_dom_sf"/>
</dbReference>
<dbReference type="GO" id="GO:0003677">
    <property type="term" value="F:DNA binding"/>
    <property type="evidence" value="ECO:0007669"/>
    <property type="project" value="InterPro"/>
</dbReference>
<name>A0A3G8GZW1_9BURK</name>
<dbReference type="EMBL" id="CP033969">
    <property type="protein sequence ID" value="AZG13781.1"/>
    <property type="molecule type" value="Genomic_DNA"/>
</dbReference>
<evidence type="ECO:0000259" key="1">
    <source>
        <dbReference type="PROSITE" id="PS50943"/>
    </source>
</evidence>
<reference evidence="3" key="1">
    <citation type="submission" date="2018-11" db="EMBL/GenBank/DDBJ databases">
        <title>FDA dAtabase for Regulatory Grade micrObial Sequences (FDA-ARGOS): Supporting development and validation of Infectious Disease Dx tests.</title>
        <authorList>
            <person name="Goldberg B."/>
            <person name="Campos J."/>
            <person name="Tallon L."/>
            <person name="Sadzewicz L."/>
            <person name="Zhao X."/>
            <person name="Vavikolanu K."/>
            <person name="Mehta A."/>
            <person name="Aluvathingal J."/>
            <person name="Nadendla S."/>
            <person name="Geyer C."/>
            <person name="Nandy P."/>
            <person name="Yan Y."/>
            <person name="Sichtig H."/>
        </authorList>
    </citation>
    <scope>NUCLEOTIDE SEQUENCE [LARGE SCALE GENOMIC DNA]</scope>
    <source>
        <strain evidence="3">FDAARGOS_614</strain>
    </source>
</reference>
<dbReference type="SMART" id="SM00530">
    <property type="entry name" value="HTH_XRE"/>
    <property type="match status" value="1"/>
</dbReference>
<dbReference type="SUPFAM" id="SSF47413">
    <property type="entry name" value="lambda repressor-like DNA-binding domains"/>
    <property type="match status" value="1"/>
</dbReference>
<organism evidence="2 3">
    <name type="scientific">Cupriavidus pauculus</name>
    <dbReference type="NCBI Taxonomy" id="82633"/>
    <lineage>
        <taxon>Bacteria</taxon>
        <taxon>Pseudomonadati</taxon>
        <taxon>Pseudomonadota</taxon>
        <taxon>Betaproteobacteria</taxon>
        <taxon>Burkholderiales</taxon>
        <taxon>Burkholderiaceae</taxon>
        <taxon>Cupriavidus</taxon>
    </lineage>
</organism>
<dbReference type="PROSITE" id="PS50943">
    <property type="entry name" value="HTH_CROC1"/>
    <property type="match status" value="1"/>
</dbReference>
<protein>
    <submittedName>
        <fullName evidence="2">XRE family transcriptional regulator</fullName>
    </submittedName>
</protein>
<sequence length="187" mass="21313">MRRSDTGRCAAGYNRGESVRTASQTLRIRSPLRGKVHETCDFGDLRIHNFCVFCEWLQAGGFITCFPLAMRNPVYEETYALMRALLKEARQSAGFSQIDFAEFLGQHQQYVSRVEKGQRRLDPVELCNWCRALDINASELIEQIDASAAKMARLDEALRVEKGRERTLDETLENLKGPKPKRSRAGK</sequence>
<evidence type="ECO:0000313" key="3">
    <source>
        <dbReference type="Proteomes" id="UP000270411"/>
    </source>
</evidence>
<dbReference type="Gene3D" id="1.10.260.40">
    <property type="entry name" value="lambda repressor-like DNA-binding domains"/>
    <property type="match status" value="1"/>
</dbReference>
<gene>
    <name evidence="2" type="ORF">EHF44_10145</name>
</gene>
<dbReference type="OrthoDB" id="9803379at2"/>
<feature type="domain" description="HTH cro/C1-type" evidence="1">
    <location>
        <begin position="86"/>
        <end position="140"/>
    </location>
</feature>